<dbReference type="GO" id="GO:0003993">
    <property type="term" value="F:acid phosphatase activity"/>
    <property type="evidence" value="ECO:0007669"/>
    <property type="project" value="InterPro"/>
</dbReference>
<keyword evidence="2" id="KW-0472">Membrane</keyword>
<accession>A0A9E8ZEE9</accession>
<dbReference type="Gene3D" id="3.60.21.10">
    <property type="match status" value="1"/>
</dbReference>
<protein>
    <submittedName>
        <fullName evidence="4">Metallophosphoesterase</fullName>
    </submittedName>
</protein>
<dbReference type="SUPFAM" id="SSF56300">
    <property type="entry name" value="Metallo-dependent phosphatases"/>
    <property type="match status" value="1"/>
</dbReference>
<dbReference type="EMBL" id="CP113797">
    <property type="protein sequence ID" value="WAL61633.1"/>
    <property type="molecule type" value="Genomic_DNA"/>
</dbReference>
<keyword evidence="5" id="KW-1185">Reference proteome</keyword>
<dbReference type="InterPro" id="IPR029052">
    <property type="entry name" value="Metallo-depent_PP-like"/>
</dbReference>
<sequence length="610" mass="68618">MSRSYSRPKHTARFSAANGRWIIVAIVLLIFLVYGLLISRSLINPVQMTPLRLLTDPFLQLPTATSVRVVWFTEFAGLEHTVAYGNDLEYTVTATTTKLSHVREDQESSVAGQTETNPIYSHPTYRDIWRHEAEVTGLSAGLCLPYQVISTEANNQSVRSDRFMLCPTPMVGQPLKILLTSDHQLKPLTAANLQKVVETVGQVDAVFLAGDLVDIADRASEWFDSDEGNAFFPCLQGRAHYDLKRDGTTTRYRGGAIIQSAPLFPALGNHEVMGRFSMEQTLGAQFNDPIPQAVAQQRYAEVAAQVNPQNDPAVQQAWLKDHSFNTDTYEELFSLPADSPGGKKYYAVSYGDIRLISLYVTNIWRVPSLDAGARGRYRERDEDLMNPDRWGYGQHIFEPISVGSPQYEWLQAELNRPEFQQAKYKIVMFHHPPHSLGDNIVPAYTDPVQTIDYFPDGTIKAVRYEYPMEADYLIRDVVPLLEAAGVHLVLYGHSHLWNRFTSDSGMHFLETSNVGNTYGAYTFSNQKRRPIPISYEQTYKAMGDPNGLTPIMPSISPLMEQTEPQPYIASNDITVFSILETATGTVSSYRFDTRNPDSAVVKFDEFQLGR</sequence>
<keyword evidence="1" id="KW-0732">Signal</keyword>
<evidence type="ECO:0000313" key="5">
    <source>
        <dbReference type="Proteomes" id="UP001163152"/>
    </source>
</evidence>
<dbReference type="PANTHER" id="PTHR22953">
    <property type="entry name" value="ACID PHOSPHATASE RELATED"/>
    <property type="match status" value="1"/>
</dbReference>
<keyword evidence="2" id="KW-1133">Transmembrane helix</keyword>
<evidence type="ECO:0000259" key="3">
    <source>
        <dbReference type="Pfam" id="PF00149"/>
    </source>
</evidence>
<evidence type="ECO:0000313" key="4">
    <source>
        <dbReference type="EMBL" id="WAL61633.1"/>
    </source>
</evidence>
<feature type="transmembrane region" description="Helical" evidence="2">
    <location>
        <begin position="21"/>
        <end position="43"/>
    </location>
</feature>
<feature type="domain" description="Calcineurin-like phosphoesterase" evidence="3">
    <location>
        <begin position="175"/>
        <end position="495"/>
    </location>
</feature>
<organism evidence="4 5">
    <name type="scientific">Thermocoleostomius sinensis A174</name>
    <dbReference type="NCBI Taxonomy" id="2016057"/>
    <lineage>
        <taxon>Bacteria</taxon>
        <taxon>Bacillati</taxon>
        <taxon>Cyanobacteriota</taxon>
        <taxon>Cyanophyceae</taxon>
        <taxon>Oculatellales</taxon>
        <taxon>Oculatellaceae</taxon>
        <taxon>Thermocoleostomius</taxon>
    </lineage>
</organism>
<keyword evidence="2" id="KW-0812">Transmembrane</keyword>
<dbReference type="Proteomes" id="UP001163152">
    <property type="component" value="Chromosome"/>
</dbReference>
<dbReference type="KEGG" id="tsin:OXH18_06510"/>
<dbReference type="PANTHER" id="PTHR22953:SF153">
    <property type="entry name" value="PURPLE ACID PHOSPHATASE"/>
    <property type="match status" value="1"/>
</dbReference>
<dbReference type="InterPro" id="IPR004843">
    <property type="entry name" value="Calcineurin-like_PHP"/>
</dbReference>
<evidence type="ECO:0000256" key="1">
    <source>
        <dbReference type="ARBA" id="ARBA00022729"/>
    </source>
</evidence>
<dbReference type="Pfam" id="PF00149">
    <property type="entry name" value="Metallophos"/>
    <property type="match status" value="1"/>
</dbReference>
<evidence type="ECO:0000256" key="2">
    <source>
        <dbReference type="SAM" id="Phobius"/>
    </source>
</evidence>
<gene>
    <name evidence="4" type="ORF">OXH18_06510</name>
</gene>
<name>A0A9E8ZEE9_9CYAN</name>
<dbReference type="AlphaFoldDB" id="A0A9E8ZEE9"/>
<dbReference type="InterPro" id="IPR039331">
    <property type="entry name" value="PAPs-like"/>
</dbReference>
<reference evidence="4" key="1">
    <citation type="submission" date="2022-12" db="EMBL/GenBank/DDBJ databases">
        <title>Polyphasic identification of a Novel Hot-Spring Cyanobacterium Ocullathermofonsia sinensis gen nov. sp. nov. and Genomic Insights on its Adaptations to the Thermal Habitat.</title>
        <authorList>
            <person name="Daroch M."/>
            <person name="Tang J."/>
            <person name="Jiang Y."/>
        </authorList>
    </citation>
    <scope>NUCLEOTIDE SEQUENCE</scope>
    <source>
        <strain evidence="4">PKUAC-SCTA174</strain>
    </source>
</reference>
<proteinExistence type="predicted"/>